<keyword evidence="5" id="KW-0255">Endonuclease</keyword>
<evidence type="ECO:0000313" key="5">
    <source>
        <dbReference type="EMBL" id="MFC3756424.1"/>
    </source>
</evidence>
<keyword evidence="5" id="KW-0378">Hydrolase</keyword>
<keyword evidence="5" id="KW-0540">Nuclease</keyword>
<keyword evidence="2" id="KW-0680">Restriction system</keyword>
<dbReference type="RefSeq" id="WP_290296906.1">
    <property type="nucleotide sequence ID" value="NZ_JAUFQR010000001.1"/>
</dbReference>
<evidence type="ECO:0000259" key="4">
    <source>
        <dbReference type="Pfam" id="PF01420"/>
    </source>
</evidence>
<dbReference type="CDD" id="cd17513">
    <property type="entry name" value="RMtype1_S_AveSPN6ORF1907P_TRD2-CR2_like"/>
    <property type="match status" value="1"/>
</dbReference>
<accession>A0ABV7XV32</accession>
<protein>
    <submittedName>
        <fullName evidence="5">Restriction endonuclease subunit S</fullName>
        <ecNumber evidence="5">3.1.21.-</ecNumber>
    </submittedName>
</protein>
<dbReference type="GO" id="GO:0016787">
    <property type="term" value="F:hydrolase activity"/>
    <property type="evidence" value="ECO:0007669"/>
    <property type="project" value="UniProtKB-KW"/>
</dbReference>
<dbReference type="InterPro" id="IPR000055">
    <property type="entry name" value="Restrct_endonuc_typeI_TRD"/>
</dbReference>
<dbReference type="InterPro" id="IPR052021">
    <property type="entry name" value="Type-I_RS_S_subunit"/>
</dbReference>
<evidence type="ECO:0000256" key="1">
    <source>
        <dbReference type="ARBA" id="ARBA00010923"/>
    </source>
</evidence>
<keyword evidence="3" id="KW-0238">DNA-binding</keyword>
<proteinExistence type="inferred from homology"/>
<dbReference type="GO" id="GO:0004519">
    <property type="term" value="F:endonuclease activity"/>
    <property type="evidence" value="ECO:0007669"/>
    <property type="project" value="UniProtKB-KW"/>
</dbReference>
<dbReference type="InterPro" id="IPR044946">
    <property type="entry name" value="Restrct_endonuc_typeI_TRD_sf"/>
</dbReference>
<dbReference type="PANTHER" id="PTHR30408:SF12">
    <property type="entry name" value="TYPE I RESTRICTION ENZYME MJAVIII SPECIFICITY SUBUNIT"/>
    <property type="match status" value="1"/>
</dbReference>
<name>A0ABV7XV32_9FLAO</name>
<dbReference type="Pfam" id="PF01420">
    <property type="entry name" value="Methylase_S"/>
    <property type="match status" value="2"/>
</dbReference>
<organism evidence="5 6">
    <name type="scientific">Chryseobacterium tructae</name>
    <dbReference type="NCBI Taxonomy" id="1037380"/>
    <lineage>
        <taxon>Bacteria</taxon>
        <taxon>Pseudomonadati</taxon>
        <taxon>Bacteroidota</taxon>
        <taxon>Flavobacteriia</taxon>
        <taxon>Flavobacteriales</taxon>
        <taxon>Weeksellaceae</taxon>
        <taxon>Chryseobacterium group</taxon>
        <taxon>Chryseobacterium</taxon>
    </lineage>
</organism>
<evidence type="ECO:0000256" key="2">
    <source>
        <dbReference type="ARBA" id="ARBA00022747"/>
    </source>
</evidence>
<dbReference type="Gene3D" id="3.90.220.20">
    <property type="entry name" value="DNA methylase specificity domains"/>
    <property type="match status" value="2"/>
</dbReference>
<dbReference type="SUPFAM" id="SSF116734">
    <property type="entry name" value="DNA methylase specificity domain"/>
    <property type="match status" value="2"/>
</dbReference>
<comment type="caution">
    <text evidence="5">The sequence shown here is derived from an EMBL/GenBank/DDBJ whole genome shotgun (WGS) entry which is preliminary data.</text>
</comment>
<dbReference type="CDD" id="cd17494">
    <property type="entry name" value="RMtype1_S_Sma198ORF994P-TRD2-CR2_like"/>
    <property type="match status" value="1"/>
</dbReference>
<dbReference type="EMBL" id="JBHRYO010000002">
    <property type="protein sequence ID" value="MFC3756424.1"/>
    <property type="molecule type" value="Genomic_DNA"/>
</dbReference>
<sequence>MTKENKSVKNFPNLRFPGFEEEWEEKMLGNLGTFSGGGTPTSSNEKFWNGNIPWISSSDLEEDNILKINISRFITQDAIEKSATKLCKAPSVLIVSRVGVGKVALSLNDICTSQDFTNISELKCNQLYLAFQLSKVMKKAANEVQGTSIKGISSSEIKSKKIYLPLIIEQEKIALFFEKIEERIQTQKKIIEDNRKMKLELSHSLFTRSLKINQRYISKWEEKKLGDISTILMGQSPDSLAYNTDGKGLPLIQGNADIVQRFSEPRQFTSQITKTCDIGDIILTVRAPVGYVAKSKHFACIGRGVCTIKSNEKSDSEFIYQFLLYFENKWASFEQGSTFTSVNSSDIKVIKLNIPTIKEQKEIAQFLKAFDEKINLENELLTQYENQKKYLLQNLFV</sequence>
<keyword evidence="6" id="KW-1185">Reference proteome</keyword>
<gene>
    <name evidence="5" type="ORF">ACFONJ_10645</name>
</gene>
<evidence type="ECO:0000313" key="6">
    <source>
        <dbReference type="Proteomes" id="UP001595735"/>
    </source>
</evidence>
<evidence type="ECO:0000256" key="3">
    <source>
        <dbReference type="ARBA" id="ARBA00023125"/>
    </source>
</evidence>
<dbReference type="Proteomes" id="UP001595735">
    <property type="component" value="Unassembled WGS sequence"/>
</dbReference>
<dbReference type="PANTHER" id="PTHR30408">
    <property type="entry name" value="TYPE-1 RESTRICTION ENZYME ECOKI SPECIFICITY PROTEIN"/>
    <property type="match status" value="1"/>
</dbReference>
<feature type="domain" description="Type I restriction modification DNA specificity" evidence="4">
    <location>
        <begin position="21"/>
        <end position="192"/>
    </location>
</feature>
<reference evidence="6" key="1">
    <citation type="journal article" date="2019" name="Int. J. Syst. Evol. Microbiol.">
        <title>The Global Catalogue of Microorganisms (GCM) 10K type strain sequencing project: providing services to taxonomists for standard genome sequencing and annotation.</title>
        <authorList>
            <consortium name="The Broad Institute Genomics Platform"/>
            <consortium name="The Broad Institute Genome Sequencing Center for Infectious Disease"/>
            <person name="Wu L."/>
            <person name="Ma J."/>
        </authorList>
    </citation>
    <scope>NUCLEOTIDE SEQUENCE [LARGE SCALE GENOMIC DNA]</scope>
    <source>
        <strain evidence="6">CECT 7798</strain>
    </source>
</reference>
<feature type="domain" description="Type I restriction modification DNA specificity" evidence="4">
    <location>
        <begin position="218"/>
        <end position="383"/>
    </location>
</feature>
<comment type="similarity">
    <text evidence="1">Belongs to the type-I restriction system S methylase family.</text>
</comment>
<dbReference type="EC" id="3.1.21.-" evidence="5"/>